<comment type="cofactor">
    <cofactor evidence="1">
        <name>Zn(2+)</name>
        <dbReference type="ChEBI" id="CHEBI:29105"/>
    </cofactor>
</comment>
<evidence type="ECO:0000256" key="4">
    <source>
        <dbReference type="ARBA" id="ARBA00022833"/>
    </source>
</evidence>
<sequence length="154" mass="16563">MAAKARQASTIIAIGLQQDRLELVKQLGATYGVLGPDQDTIIEAIRDICPPIGVDFAVDCTGVPSIIETMIAALGMRGRGATVGAPGGKAQARIEIMSHLAYGKEYLIPHLIDLHSRGLLPLEKLISYYDVQDFEKAMTDMKRGTVIKSVLKSA</sequence>
<dbReference type="PANTHER" id="PTHR43350:SF11">
    <property type="entry name" value="ENOYL REDUCTASE (ER) DOMAIN-CONTAINING PROTEIN"/>
    <property type="match status" value="1"/>
</dbReference>
<proteinExistence type="inferred from homology"/>
<evidence type="ECO:0000256" key="3">
    <source>
        <dbReference type="ARBA" id="ARBA00022723"/>
    </source>
</evidence>
<dbReference type="InterPro" id="IPR036291">
    <property type="entry name" value="NAD(P)-bd_dom_sf"/>
</dbReference>
<reference evidence="7" key="1">
    <citation type="submission" date="2022-09" db="EMBL/GenBank/DDBJ databases">
        <title>Fusarium specimens isolated from Avocado Roots.</title>
        <authorList>
            <person name="Stajich J."/>
            <person name="Roper C."/>
            <person name="Heimlech-Rivalta G."/>
        </authorList>
    </citation>
    <scope>NUCLEOTIDE SEQUENCE</scope>
    <source>
        <strain evidence="7">CF00136</strain>
    </source>
</reference>
<dbReference type="SUPFAM" id="SSF51735">
    <property type="entry name" value="NAD(P)-binding Rossmann-fold domains"/>
    <property type="match status" value="1"/>
</dbReference>
<keyword evidence="4" id="KW-0862">Zinc</keyword>
<evidence type="ECO:0000256" key="1">
    <source>
        <dbReference type="ARBA" id="ARBA00001947"/>
    </source>
</evidence>
<dbReference type="PANTHER" id="PTHR43350">
    <property type="entry name" value="NAD-DEPENDENT ALCOHOL DEHYDROGENASE"/>
    <property type="match status" value="1"/>
</dbReference>
<dbReference type="Proteomes" id="UP001152049">
    <property type="component" value="Unassembled WGS sequence"/>
</dbReference>
<name>A0A9W8VG64_9HYPO</name>
<dbReference type="Gene3D" id="3.40.50.720">
    <property type="entry name" value="NAD(P)-binding Rossmann-like Domain"/>
    <property type="match status" value="1"/>
</dbReference>
<dbReference type="Pfam" id="PF00107">
    <property type="entry name" value="ADH_zinc_N"/>
    <property type="match status" value="1"/>
</dbReference>
<dbReference type="OrthoDB" id="1560166at2759"/>
<keyword evidence="3" id="KW-0479">Metal-binding</keyword>
<dbReference type="GO" id="GO:0016491">
    <property type="term" value="F:oxidoreductase activity"/>
    <property type="evidence" value="ECO:0007669"/>
    <property type="project" value="UniProtKB-KW"/>
</dbReference>
<keyword evidence="5" id="KW-0560">Oxidoreductase</keyword>
<dbReference type="Gene3D" id="3.90.180.10">
    <property type="entry name" value="Medium-chain alcohol dehydrogenases, catalytic domain"/>
    <property type="match status" value="1"/>
</dbReference>
<evidence type="ECO:0000313" key="7">
    <source>
        <dbReference type="EMBL" id="KAJ4258926.1"/>
    </source>
</evidence>
<dbReference type="GO" id="GO:0046872">
    <property type="term" value="F:metal ion binding"/>
    <property type="evidence" value="ECO:0007669"/>
    <property type="project" value="UniProtKB-KW"/>
</dbReference>
<dbReference type="InterPro" id="IPR013149">
    <property type="entry name" value="ADH-like_C"/>
</dbReference>
<evidence type="ECO:0000259" key="6">
    <source>
        <dbReference type="Pfam" id="PF00107"/>
    </source>
</evidence>
<evidence type="ECO:0000256" key="2">
    <source>
        <dbReference type="ARBA" id="ARBA00008072"/>
    </source>
</evidence>
<dbReference type="AlphaFoldDB" id="A0A9W8VG64"/>
<accession>A0A9W8VG64</accession>
<comment type="caution">
    <text evidence="7">The sequence shown here is derived from an EMBL/GenBank/DDBJ whole genome shotgun (WGS) entry which is preliminary data.</text>
</comment>
<feature type="domain" description="Alcohol dehydrogenase-like C-terminal" evidence="6">
    <location>
        <begin position="2"/>
        <end position="94"/>
    </location>
</feature>
<gene>
    <name evidence="7" type="ORF">NW762_008013</name>
</gene>
<protein>
    <recommendedName>
        <fullName evidence="6">Alcohol dehydrogenase-like C-terminal domain-containing protein</fullName>
    </recommendedName>
</protein>
<dbReference type="EMBL" id="JAOQAZ010000015">
    <property type="protein sequence ID" value="KAJ4258926.1"/>
    <property type="molecule type" value="Genomic_DNA"/>
</dbReference>
<evidence type="ECO:0000256" key="5">
    <source>
        <dbReference type="ARBA" id="ARBA00023002"/>
    </source>
</evidence>
<comment type="similarity">
    <text evidence="2">Belongs to the zinc-containing alcohol dehydrogenase family.</text>
</comment>
<evidence type="ECO:0000313" key="8">
    <source>
        <dbReference type="Proteomes" id="UP001152049"/>
    </source>
</evidence>
<organism evidence="7 8">
    <name type="scientific">Fusarium torreyae</name>
    <dbReference type="NCBI Taxonomy" id="1237075"/>
    <lineage>
        <taxon>Eukaryota</taxon>
        <taxon>Fungi</taxon>
        <taxon>Dikarya</taxon>
        <taxon>Ascomycota</taxon>
        <taxon>Pezizomycotina</taxon>
        <taxon>Sordariomycetes</taxon>
        <taxon>Hypocreomycetidae</taxon>
        <taxon>Hypocreales</taxon>
        <taxon>Nectriaceae</taxon>
        <taxon>Fusarium</taxon>
    </lineage>
</organism>
<keyword evidence="8" id="KW-1185">Reference proteome</keyword>